<evidence type="ECO:0000256" key="2">
    <source>
        <dbReference type="SAM" id="Phobius"/>
    </source>
</evidence>
<dbReference type="Proteomes" id="UP000295794">
    <property type="component" value="Unassembled WGS sequence"/>
</dbReference>
<keyword evidence="2" id="KW-1133">Transmembrane helix</keyword>
<reference evidence="4 6" key="1">
    <citation type="submission" date="2018-06" db="EMBL/GenBank/DDBJ databases">
        <authorList>
            <consortium name="Pathogen Informatics"/>
            <person name="Doyle S."/>
        </authorList>
    </citation>
    <scope>NUCLEOTIDE SEQUENCE [LARGE SCALE GENOMIC DNA]</scope>
    <source>
        <strain evidence="4 6">NCTC11159</strain>
    </source>
</reference>
<feature type="signal peptide" evidence="3">
    <location>
        <begin position="1"/>
        <end position="20"/>
    </location>
</feature>
<keyword evidence="7" id="KW-1185">Reference proteome</keyword>
<dbReference type="EMBL" id="SMBT01000004">
    <property type="protein sequence ID" value="TCU87937.1"/>
    <property type="molecule type" value="Genomic_DNA"/>
</dbReference>
<proteinExistence type="predicted"/>
<evidence type="ECO:0000256" key="1">
    <source>
        <dbReference type="SAM" id="MobiDB-lite"/>
    </source>
</evidence>
<keyword evidence="2" id="KW-0472">Membrane</keyword>
<reference evidence="5 7" key="2">
    <citation type="submission" date="2019-03" db="EMBL/GenBank/DDBJ databases">
        <title>Genomic Encyclopedia of Type Strains, Phase IV (KMG-IV): sequencing the most valuable type-strain genomes for metagenomic binning, comparative biology and taxonomic classification.</title>
        <authorList>
            <person name="Goeker M."/>
        </authorList>
    </citation>
    <scope>NUCLEOTIDE SEQUENCE [LARGE SCALE GENOMIC DNA]</scope>
    <source>
        <strain evidence="5 7">DSM 3764</strain>
    </source>
</reference>
<keyword evidence="3" id="KW-0732">Signal</keyword>
<evidence type="ECO:0000313" key="7">
    <source>
        <dbReference type="Proteomes" id="UP000295794"/>
    </source>
</evidence>
<feature type="compositionally biased region" description="Polar residues" evidence="1">
    <location>
        <begin position="156"/>
        <end position="165"/>
    </location>
</feature>
<feature type="compositionally biased region" description="Polar residues" evidence="1">
    <location>
        <begin position="71"/>
        <end position="84"/>
    </location>
</feature>
<dbReference type="AlphaFoldDB" id="A0A377SVS9"/>
<name>A0A377SVS9_9NEIS</name>
<feature type="compositionally biased region" description="Polar residues" evidence="1">
    <location>
        <begin position="46"/>
        <end position="62"/>
    </location>
</feature>
<feature type="compositionally biased region" description="Basic and acidic residues" evidence="1">
    <location>
        <begin position="87"/>
        <end position="104"/>
    </location>
</feature>
<feature type="compositionally biased region" description="Low complexity" evidence="1">
    <location>
        <begin position="21"/>
        <end position="45"/>
    </location>
</feature>
<evidence type="ECO:0000313" key="5">
    <source>
        <dbReference type="EMBL" id="TCU87937.1"/>
    </source>
</evidence>
<feature type="transmembrane region" description="Helical" evidence="2">
    <location>
        <begin position="185"/>
        <end position="208"/>
    </location>
</feature>
<dbReference type="Proteomes" id="UP000255108">
    <property type="component" value="Unassembled WGS sequence"/>
</dbReference>
<dbReference type="EMBL" id="UGHR01000004">
    <property type="protein sequence ID" value="STR45438.1"/>
    <property type="molecule type" value="Genomic_DNA"/>
</dbReference>
<feature type="compositionally biased region" description="Low complexity" evidence="1">
    <location>
        <begin position="166"/>
        <end position="178"/>
    </location>
</feature>
<sequence>MTMKWIVIVFCTLLVGNTLAKSSSKSYSGGFSSSRSSKSSSGKPSAPQNNGSSESKKTSFGTFGSAKKTDTQTTPSQSASNKSMSRAAEKDKALKTLNERDAKARQSASNTYIPNPKPDQNQQAPDPYRQPDSGRNPKRDGSFGPSLAGSVLGNMLGNSISRSSHQQGTAQNQQNQAQKPEQSSGWLGVFLFGLIIFIIAFLILAFFLRKKAAPQRYSLGDR</sequence>
<feature type="compositionally biased region" description="Polar residues" evidence="1">
    <location>
        <begin position="106"/>
        <end position="124"/>
    </location>
</feature>
<accession>A0A377SVS9</accession>
<gene>
    <name evidence="5" type="ORF">EV682_104104</name>
    <name evidence="4" type="ORF">NCTC11159_04010</name>
</gene>
<evidence type="ECO:0000313" key="4">
    <source>
        <dbReference type="EMBL" id="STR45438.1"/>
    </source>
</evidence>
<evidence type="ECO:0000256" key="3">
    <source>
        <dbReference type="SAM" id="SignalP"/>
    </source>
</evidence>
<feature type="chain" id="PRO_5016804868" evidence="3">
    <location>
        <begin position="21"/>
        <end position="222"/>
    </location>
</feature>
<protein>
    <submittedName>
        <fullName evidence="4">Uncharacterized protein</fullName>
    </submittedName>
</protein>
<keyword evidence="2" id="KW-0812">Transmembrane</keyword>
<organism evidence="4 6">
    <name type="scientific">Iodobacter fluviatilis</name>
    <dbReference type="NCBI Taxonomy" id="537"/>
    <lineage>
        <taxon>Bacteria</taxon>
        <taxon>Pseudomonadati</taxon>
        <taxon>Pseudomonadota</taxon>
        <taxon>Betaproteobacteria</taxon>
        <taxon>Neisseriales</taxon>
        <taxon>Chitinibacteraceae</taxon>
        <taxon>Iodobacter</taxon>
    </lineage>
</organism>
<feature type="region of interest" description="Disordered" evidence="1">
    <location>
        <begin position="21"/>
        <end position="180"/>
    </location>
</feature>
<evidence type="ECO:0000313" key="6">
    <source>
        <dbReference type="Proteomes" id="UP000255108"/>
    </source>
</evidence>